<dbReference type="Gene3D" id="3.50.50.60">
    <property type="entry name" value="FAD/NAD(P)-binding domain"/>
    <property type="match status" value="1"/>
</dbReference>
<dbReference type="GO" id="GO:0016491">
    <property type="term" value="F:oxidoreductase activity"/>
    <property type="evidence" value="ECO:0007669"/>
    <property type="project" value="InterPro"/>
</dbReference>
<dbReference type="EMBL" id="VSSQ01084804">
    <property type="protein sequence ID" value="MPN32670.1"/>
    <property type="molecule type" value="Genomic_DNA"/>
</dbReference>
<feature type="domain" description="FAD/NAD(P)-binding" evidence="1">
    <location>
        <begin position="1"/>
        <end position="60"/>
    </location>
</feature>
<gene>
    <name evidence="2" type="ORF">SDC9_180150</name>
</gene>
<dbReference type="InterPro" id="IPR036188">
    <property type="entry name" value="FAD/NAD-bd_sf"/>
</dbReference>
<organism evidence="2">
    <name type="scientific">bioreactor metagenome</name>
    <dbReference type="NCBI Taxonomy" id="1076179"/>
    <lineage>
        <taxon>unclassified sequences</taxon>
        <taxon>metagenomes</taxon>
        <taxon>ecological metagenomes</taxon>
    </lineage>
</organism>
<protein>
    <recommendedName>
        <fullName evidence="1">FAD/NAD(P)-binding domain-containing protein</fullName>
    </recommendedName>
</protein>
<comment type="caution">
    <text evidence="2">The sequence shown here is derived from an EMBL/GenBank/DDBJ whole genome shotgun (WGS) entry which is preliminary data.</text>
</comment>
<accession>A0A645H1Y0</accession>
<dbReference type="SUPFAM" id="SSF51905">
    <property type="entry name" value="FAD/NAD(P)-binding domain"/>
    <property type="match status" value="1"/>
</dbReference>
<evidence type="ECO:0000259" key="1">
    <source>
        <dbReference type="Pfam" id="PF07992"/>
    </source>
</evidence>
<sequence length="74" mass="7455">MAIGQGANTLFANNASDLQTNKSGMVTIDEATGKTSKTGVYAGGDLVTGAATVVQAINGGRKAAHAINEYLNTL</sequence>
<dbReference type="AlphaFoldDB" id="A0A645H1Y0"/>
<reference evidence="2" key="1">
    <citation type="submission" date="2019-08" db="EMBL/GenBank/DDBJ databases">
        <authorList>
            <person name="Kucharzyk K."/>
            <person name="Murdoch R.W."/>
            <person name="Higgins S."/>
            <person name="Loffler F."/>
        </authorList>
    </citation>
    <scope>NUCLEOTIDE SEQUENCE</scope>
</reference>
<dbReference type="Pfam" id="PF07992">
    <property type="entry name" value="Pyr_redox_2"/>
    <property type="match status" value="1"/>
</dbReference>
<proteinExistence type="predicted"/>
<dbReference type="InterPro" id="IPR023753">
    <property type="entry name" value="FAD/NAD-binding_dom"/>
</dbReference>
<name>A0A645H1Y0_9ZZZZ</name>
<evidence type="ECO:0000313" key="2">
    <source>
        <dbReference type="EMBL" id="MPN32670.1"/>
    </source>
</evidence>